<evidence type="ECO:0000256" key="1">
    <source>
        <dbReference type="ARBA" id="ARBA00022448"/>
    </source>
</evidence>
<feature type="non-terminal residue" evidence="5">
    <location>
        <position position="1"/>
    </location>
</feature>
<reference evidence="5" key="1">
    <citation type="journal article" date="2021" name="PeerJ">
        <title>Extensive microbial diversity within the chicken gut microbiome revealed by metagenomics and culture.</title>
        <authorList>
            <person name="Gilroy R."/>
            <person name="Ravi A."/>
            <person name="Getino M."/>
            <person name="Pursley I."/>
            <person name="Horton D.L."/>
            <person name="Alikhan N.F."/>
            <person name="Baker D."/>
            <person name="Gharbi K."/>
            <person name="Hall N."/>
            <person name="Watson M."/>
            <person name="Adriaenssens E.M."/>
            <person name="Foster-Nyarko E."/>
            <person name="Jarju S."/>
            <person name="Secka A."/>
            <person name="Antonio M."/>
            <person name="Oren A."/>
            <person name="Chaudhuri R.R."/>
            <person name="La Ragione R."/>
            <person name="Hildebrand F."/>
            <person name="Pallen M.J."/>
        </authorList>
    </citation>
    <scope>NUCLEOTIDE SEQUENCE</scope>
    <source>
        <strain evidence="5">ChiGjej1B1-98</strain>
    </source>
</reference>
<dbReference type="PANTHER" id="PTHR42794">
    <property type="entry name" value="HEMIN IMPORT ATP-BINDING PROTEIN HMUV"/>
    <property type="match status" value="1"/>
</dbReference>
<dbReference type="Gene3D" id="3.40.50.300">
    <property type="entry name" value="P-loop containing nucleotide triphosphate hydrolases"/>
    <property type="match status" value="1"/>
</dbReference>
<comment type="caution">
    <text evidence="5">The sequence shown here is derived from an EMBL/GenBank/DDBJ whole genome shotgun (WGS) entry which is preliminary data.</text>
</comment>
<dbReference type="GO" id="GO:0005524">
    <property type="term" value="F:ATP binding"/>
    <property type="evidence" value="ECO:0007669"/>
    <property type="project" value="UniProtKB-KW"/>
</dbReference>
<reference evidence="5" key="2">
    <citation type="submission" date="2021-04" db="EMBL/GenBank/DDBJ databases">
        <authorList>
            <person name="Gilroy R."/>
        </authorList>
    </citation>
    <scope>NUCLEOTIDE SEQUENCE</scope>
    <source>
        <strain evidence="5">ChiGjej1B1-98</strain>
    </source>
</reference>
<keyword evidence="5" id="KW-0547">Nucleotide-binding</keyword>
<dbReference type="GO" id="GO:0016887">
    <property type="term" value="F:ATP hydrolysis activity"/>
    <property type="evidence" value="ECO:0007669"/>
    <property type="project" value="InterPro"/>
</dbReference>
<feature type="compositionally biased region" description="Basic and acidic residues" evidence="3">
    <location>
        <begin position="211"/>
        <end position="224"/>
    </location>
</feature>
<accession>A0A9D1YVM7</accession>
<organism evidence="5 6">
    <name type="scientific">Candidatus Agrococcus pullicola</name>
    <dbReference type="NCBI Taxonomy" id="2838429"/>
    <lineage>
        <taxon>Bacteria</taxon>
        <taxon>Bacillati</taxon>
        <taxon>Actinomycetota</taxon>
        <taxon>Actinomycetes</taxon>
        <taxon>Micrococcales</taxon>
        <taxon>Microbacteriaceae</taxon>
        <taxon>Agrococcus</taxon>
    </lineage>
</organism>
<evidence type="ECO:0000256" key="3">
    <source>
        <dbReference type="SAM" id="MobiDB-lite"/>
    </source>
</evidence>
<name>A0A9D1YVM7_9MICO</name>
<dbReference type="EMBL" id="DXDC01000308">
    <property type="protein sequence ID" value="HIY66607.1"/>
    <property type="molecule type" value="Genomic_DNA"/>
</dbReference>
<evidence type="ECO:0000256" key="2">
    <source>
        <dbReference type="ARBA" id="ARBA00022967"/>
    </source>
</evidence>
<proteinExistence type="predicted"/>
<keyword evidence="1" id="KW-0813">Transport</keyword>
<dbReference type="PANTHER" id="PTHR42794:SF1">
    <property type="entry name" value="HEMIN IMPORT ATP-BINDING PROTEIN HMUV"/>
    <property type="match status" value="1"/>
</dbReference>
<evidence type="ECO:0000313" key="5">
    <source>
        <dbReference type="EMBL" id="HIY66607.1"/>
    </source>
</evidence>
<keyword evidence="2" id="KW-1278">Translocase</keyword>
<sequence>VELDGTDLLKLKIDKRAKHMAMVPQTTTLTISFPAREIIAMGRHPHRGRFVRETPEDQRIIDEALDINGVRPFAEHPVDQLSGGQRQLVHLARAIAQSAPVLLPDEPTSALDLQHQVAVYQLLRQRADAGATVLVVLHDLNDVGRWCDRAVLLDRGHIRAEGTTDEVLTADQLSEVYGIPVAVERTGPRGRPHHLTVTALPDHPGAGGRVPELHRTDIHTGELQ</sequence>
<dbReference type="Pfam" id="PF00005">
    <property type="entry name" value="ABC_tran"/>
    <property type="match status" value="1"/>
</dbReference>
<keyword evidence="5" id="KW-0067">ATP-binding</keyword>
<evidence type="ECO:0000313" key="6">
    <source>
        <dbReference type="Proteomes" id="UP000824005"/>
    </source>
</evidence>
<dbReference type="PROSITE" id="PS50893">
    <property type="entry name" value="ABC_TRANSPORTER_2"/>
    <property type="match status" value="1"/>
</dbReference>
<dbReference type="InterPro" id="IPR027417">
    <property type="entry name" value="P-loop_NTPase"/>
</dbReference>
<feature type="region of interest" description="Disordered" evidence="3">
    <location>
        <begin position="198"/>
        <end position="224"/>
    </location>
</feature>
<dbReference type="Proteomes" id="UP000824005">
    <property type="component" value="Unassembled WGS sequence"/>
</dbReference>
<dbReference type="InterPro" id="IPR003439">
    <property type="entry name" value="ABC_transporter-like_ATP-bd"/>
</dbReference>
<feature type="domain" description="ABC transporter" evidence="4">
    <location>
        <begin position="11"/>
        <end position="180"/>
    </location>
</feature>
<dbReference type="AlphaFoldDB" id="A0A9D1YVM7"/>
<gene>
    <name evidence="5" type="ORF">H9830_10060</name>
</gene>
<protein>
    <submittedName>
        <fullName evidence="5">ABC transporter ATP-binding protein</fullName>
    </submittedName>
</protein>
<evidence type="ECO:0000259" key="4">
    <source>
        <dbReference type="PROSITE" id="PS50893"/>
    </source>
</evidence>
<dbReference type="SUPFAM" id="SSF52540">
    <property type="entry name" value="P-loop containing nucleoside triphosphate hydrolases"/>
    <property type="match status" value="1"/>
</dbReference>